<organism evidence="8 9">
    <name type="scientific">Natronoglomus mannanivorans</name>
    <dbReference type="NCBI Taxonomy" id="2979990"/>
    <lineage>
        <taxon>Archaea</taxon>
        <taxon>Methanobacteriati</taxon>
        <taxon>Methanobacteriota</taxon>
        <taxon>Stenosarchaea group</taxon>
        <taxon>Halobacteria</taxon>
        <taxon>Halobacteriales</taxon>
        <taxon>Natrialbaceae</taxon>
        <taxon>Natronoglomus</taxon>
    </lineage>
</organism>
<dbReference type="EMBL" id="JAOPKA010000002">
    <property type="protein sequence ID" value="MCU4740684.1"/>
    <property type="molecule type" value="Genomic_DNA"/>
</dbReference>
<dbReference type="Gene3D" id="1.10.10.10">
    <property type="entry name" value="Winged helix-like DNA-binding domain superfamily/Winged helix DNA-binding domain"/>
    <property type="match status" value="1"/>
</dbReference>
<feature type="coiled-coil region" evidence="6">
    <location>
        <begin position="135"/>
        <end position="166"/>
    </location>
</feature>
<evidence type="ECO:0000256" key="1">
    <source>
        <dbReference type="ARBA" id="ARBA00022679"/>
    </source>
</evidence>
<dbReference type="RefSeq" id="WP_338002526.1">
    <property type="nucleotide sequence ID" value="NZ_JAOPKA010000002.1"/>
</dbReference>
<evidence type="ECO:0000256" key="5">
    <source>
        <dbReference type="PROSITE-ProRule" id="PRU00169"/>
    </source>
</evidence>
<dbReference type="SUPFAM" id="SSF55781">
    <property type="entry name" value="GAF domain-like"/>
    <property type="match status" value="1"/>
</dbReference>
<sequence length="557" mass="61778">MTESDSLQILLVEDNSGDARLIEEMLRDTEELVQRIDPDHADTDGGPPTVHHETRLEDGLEYLDSNSDEISVILLDLNLPDSAGLETVTAVVEAAEKTPIVVLTGVRDGDAGVQAIQRGAQDYLVKDDVTSSLLIRTIHHAIERHRQELERERRREQLEALNQLNRIGQDITHVVITTSTREELEQQVCERLVESDAYRFAWIGAVSRGGQEVTPRASAGVDEGYLDEVTITVDDSETAKGPAGKAIQTREVHAMQDIRTDPEYEPWREQAIERGYESSVAIPIVYEELIYGVINVYSASPRAFTTPETEILGRLGDVVGHAITALERKDALVSDSVLQLEFQLDGVAGSLVSLSRDEEGTVQINQLVRKDETLHLYGTANGLSRDGFEEAVDEIGAITVDDVRILSPGQNGYDFEIVTTTAVPLFETIATHGGRIRTITIEDGDLRMLVELSRSSDTRQLIERVEDNCAGASYVAQRTIDRTETSVLDHSVLESQLTDKQRTALEMAFFAGYFDWPRASTGEEIAERLDISPATFTQHLRAAEQKFFQSVFKGDES</sequence>
<evidence type="ECO:0000313" key="8">
    <source>
        <dbReference type="EMBL" id="MCU4740684.1"/>
    </source>
</evidence>
<dbReference type="SUPFAM" id="SSF52172">
    <property type="entry name" value="CheY-like"/>
    <property type="match status" value="1"/>
</dbReference>
<proteinExistence type="predicted"/>
<dbReference type="InterPro" id="IPR011006">
    <property type="entry name" value="CheY-like_superfamily"/>
</dbReference>
<keyword evidence="6" id="KW-0175">Coiled coil</keyword>
<dbReference type="InterPro" id="IPR036388">
    <property type="entry name" value="WH-like_DNA-bd_sf"/>
</dbReference>
<dbReference type="Pfam" id="PF00072">
    <property type="entry name" value="Response_reg"/>
    <property type="match status" value="1"/>
</dbReference>
<dbReference type="SUPFAM" id="SSF88659">
    <property type="entry name" value="Sigma3 and sigma4 domains of RNA polymerase sigma factors"/>
    <property type="match status" value="1"/>
</dbReference>
<dbReference type="SMART" id="SM00448">
    <property type="entry name" value="REC"/>
    <property type="match status" value="1"/>
</dbReference>
<dbReference type="InterPro" id="IPR007050">
    <property type="entry name" value="HTH_bacterioopsin"/>
</dbReference>
<reference evidence="8" key="1">
    <citation type="submission" date="2022-09" db="EMBL/GenBank/DDBJ databases">
        <title>Enrichment on poylsaccharides allowed isolation of novel metabolic and taxonomic groups of Haloarchaea.</title>
        <authorList>
            <person name="Sorokin D.Y."/>
            <person name="Elcheninov A.G."/>
            <person name="Khizhniak T.V."/>
            <person name="Kolganova T.V."/>
            <person name="Kublanov I.V."/>
        </authorList>
    </citation>
    <scope>NUCLEOTIDE SEQUENCE</scope>
    <source>
        <strain evidence="8">AArc-xg1-1</strain>
    </source>
</reference>
<feature type="domain" description="Response regulatory" evidence="7">
    <location>
        <begin position="8"/>
        <end position="141"/>
    </location>
</feature>
<dbReference type="InterPro" id="IPR013324">
    <property type="entry name" value="RNA_pol_sigma_r3/r4-like"/>
</dbReference>
<dbReference type="Gene3D" id="3.40.50.2300">
    <property type="match status" value="1"/>
</dbReference>
<evidence type="ECO:0000256" key="3">
    <source>
        <dbReference type="ARBA" id="ARBA00023015"/>
    </source>
</evidence>
<evidence type="ECO:0000259" key="7">
    <source>
        <dbReference type="PROSITE" id="PS50110"/>
    </source>
</evidence>
<accession>A0AAP2YXH1</accession>
<dbReference type="InterPro" id="IPR029016">
    <property type="entry name" value="GAF-like_dom_sf"/>
</dbReference>
<gene>
    <name evidence="8" type="ORF">OB960_04630</name>
</gene>
<dbReference type="InterPro" id="IPR003018">
    <property type="entry name" value="GAF"/>
</dbReference>
<dbReference type="Pfam" id="PF13185">
    <property type="entry name" value="GAF_2"/>
    <property type="match status" value="1"/>
</dbReference>
<dbReference type="Pfam" id="PF04967">
    <property type="entry name" value="HTH_10"/>
    <property type="match status" value="1"/>
</dbReference>
<evidence type="ECO:0000256" key="6">
    <source>
        <dbReference type="SAM" id="Coils"/>
    </source>
</evidence>
<dbReference type="InterPro" id="IPR001789">
    <property type="entry name" value="Sig_transdc_resp-reg_receiver"/>
</dbReference>
<keyword evidence="1" id="KW-0808">Transferase</keyword>
<dbReference type="PROSITE" id="PS50110">
    <property type="entry name" value="RESPONSE_REGULATORY"/>
    <property type="match status" value="1"/>
</dbReference>
<dbReference type="PANTHER" id="PTHR34236:SF1">
    <property type="entry name" value="DIMETHYL SULFOXIDE REDUCTASE TRANSCRIPTIONAL ACTIVATOR"/>
    <property type="match status" value="1"/>
</dbReference>
<keyword evidence="2" id="KW-0418">Kinase</keyword>
<protein>
    <submittedName>
        <fullName evidence="8">Helix-turn-helix domain-containing protein</fullName>
    </submittedName>
</protein>
<dbReference type="GO" id="GO:0016301">
    <property type="term" value="F:kinase activity"/>
    <property type="evidence" value="ECO:0007669"/>
    <property type="project" value="UniProtKB-KW"/>
</dbReference>
<keyword evidence="4" id="KW-0804">Transcription</keyword>
<evidence type="ECO:0000256" key="2">
    <source>
        <dbReference type="ARBA" id="ARBA00022777"/>
    </source>
</evidence>
<dbReference type="GO" id="GO:0000160">
    <property type="term" value="P:phosphorelay signal transduction system"/>
    <property type="evidence" value="ECO:0007669"/>
    <property type="project" value="InterPro"/>
</dbReference>
<dbReference type="Pfam" id="PF15915">
    <property type="entry name" value="BAT"/>
    <property type="match status" value="1"/>
</dbReference>
<evidence type="ECO:0000256" key="4">
    <source>
        <dbReference type="ARBA" id="ARBA00023163"/>
    </source>
</evidence>
<name>A0AAP2YXH1_9EURY</name>
<feature type="modified residue" description="4-aspartylphosphate" evidence="5">
    <location>
        <position position="76"/>
    </location>
</feature>
<keyword evidence="5" id="KW-0597">Phosphoprotein</keyword>
<dbReference type="Proteomes" id="UP001321018">
    <property type="component" value="Unassembled WGS sequence"/>
</dbReference>
<evidence type="ECO:0000313" key="9">
    <source>
        <dbReference type="Proteomes" id="UP001321018"/>
    </source>
</evidence>
<keyword evidence="3" id="KW-0805">Transcription regulation</keyword>
<dbReference type="Gene3D" id="3.30.450.40">
    <property type="match status" value="1"/>
</dbReference>
<dbReference type="PANTHER" id="PTHR34236">
    <property type="entry name" value="DIMETHYL SULFOXIDE REDUCTASE TRANSCRIPTIONAL ACTIVATOR"/>
    <property type="match status" value="1"/>
</dbReference>
<dbReference type="SMART" id="SM00065">
    <property type="entry name" value="GAF"/>
    <property type="match status" value="1"/>
</dbReference>
<dbReference type="InterPro" id="IPR031803">
    <property type="entry name" value="BAT_GAF/HTH-assoc"/>
</dbReference>
<comment type="caution">
    <text evidence="8">The sequence shown here is derived from an EMBL/GenBank/DDBJ whole genome shotgun (WGS) entry which is preliminary data.</text>
</comment>
<dbReference type="AlphaFoldDB" id="A0AAP2YXH1"/>